<organism evidence="2 3">
    <name type="scientific">Sporosarcina pasteurii</name>
    <name type="common">Bacillus pasteurii</name>
    <dbReference type="NCBI Taxonomy" id="1474"/>
    <lineage>
        <taxon>Bacteria</taxon>
        <taxon>Bacillati</taxon>
        <taxon>Bacillota</taxon>
        <taxon>Bacilli</taxon>
        <taxon>Bacillales</taxon>
        <taxon>Caryophanaceae</taxon>
        <taxon>Sporosarcina</taxon>
    </lineage>
</organism>
<keyword evidence="3" id="KW-1185">Reference proteome</keyword>
<sequence length="42" mass="4837">MNVSKKKRGNEKDREEYGYGYDKSVDDLKVTGQNEAAKKKTK</sequence>
<dbReference type="EMBL" id="UGYZ01000002">
    <property type="protein sequence ID" value="SUJ02168.1"/>
    <property type="molecule type" value="Genomic_DNA"/>
</dbReference>
<feature type="compositionally biased region" description="Basic and acidic residues" evidence="1">
    <location>
        <begin position="10"/>
        <end position="23"/>
    </location>
</feature>
<evidence type="ECO:0000256" key="1">
    <source>
        <dbReference type="SAM" id="MobiDB-lite"/>
    </source>
</evidence>
<evidence type="ECO:0000313" key="3">
    <source>
        <dbReference type="Proteomes" id="UP000254519"/>
    </source>
</evidence>
<evidence type="ECO:0000313" key="2">
    <source>
        <dbReference type="EMBL" id="SUJ02168.1"/>
    </source>
</evidence>
<name>A0A380BJS5_SPOPA</name>
<proteinExistence type="predicted"/>
<protein>
    <submittedName>
        <fullName evidence="2">Uncharacterized protein</fullName>
    </submittedName>
</protein>
<feature type="region of interest" description="Disordered" evidence="1">
    <location>
        <begin position="1"/>
        <end position="23"/>
    </location>
</feature>
<gene>
    <name evidence="2" type="ORF">NCTC4822_01231</name>
</gene>
<dbReference type="Proteomes" id="UP000254519">
    <property type="component" value="Unassembled WGS sequence"/>
</dbReference>
<dbReference type="AlphaFoldDB" id="A0A380BJS5"/>
<accession>A0A380BJS5</accession>
<reference evidence="2 3" key="1">
    <citation type="submission" date="2018-06" db="EMBL/GenBank/DDBJ databases">
        <authorList>
            <consortium name="Pathogen Informatics"/>
            <person name="Doyle S."/>
        </authorList>
    </citation>
    <scope>NUCLEOTIDE SEQUENCE [LARGE SCALE GENOMIC DNA]</scope>
    <source>
        <strain evidence="3">ATCC 11859 / DSM 33 / NCIB 8841 / NCTC 4822</strain>
    </source>
</reference>